<keyword evidence="5" id="KW-0503">Monooxygenase</keyword>
<keyword evidence="6" id="KW-1133">Transmembrane helix</keyword>
<evidence type="ECO:0000313" key="7">
    <source>
        <dbReference type="EMBL" id="KAF2796775.1"/>
    </source>
</evidence>
<dbReference type="GO" id="GO:0005506">
    <property type="term" value="F:iron ion binding"/>
    <property type="evidence" value="ECO:0007669"/>
    <property type="project" value="InterPro"/>
</dbReference>
<gene>
    <name evidence="7" type="ORF">K505DRAFT_323041</name>
</gene>
<evidence type="ECO:0000256" key="2">
    <source>
        <dbReference type="ARBA" id="ARBA00022723"/>
    </source>
</evidence>
<dbReference type="Proteomes" id="UP000799757">
    <property type="component" value="Unassembled WGS sequence"/>
</dbReference>
<comment type="cofactor">
    <cofactor evidence="1 4">
        <name>heme</name>
        <dbReference type="ChEBI" id="CHEBI:30413"/>
    </cofactor>
</comment>
<evidence type="ECO:0000313" key="8">
    <source>
        <dbReference type="Proteomes" id="UP000799757"/>
    </source>
</evidence>
<evidence type="ECO:0000256" key="5">
    <source>
        <dbReference type="RuleBase" id="RU000461"/>
    </source>
</evidence>
<organism evidence="7 8">
    <name type="scientific">Melanomma pulvis-pyrius CBS 109.77</name>
    <dbReference type="NCBI Taxonomy" id="1314802"/>
    <lineage>
        <taxon>Eukaryota</taxon>
        <taxon>Fungi</taxon>
        <taxon>Dikarya</taxon>
        <taxon>Ascomycota</taxon>
        <taxon>Pezizomycotina</taxon>
        <taxon>Dothideomycetes</taxon>
        <taxon>Pleosporomycetidae</taxon>
        <taxon>Pleosporales</taxon>
        <taxon>Melanommataceae</taxon>
        <taxon>Melanomma</taxon>
    </lineage>
</organism>
<keyword evidence="8" id="KW-1185">Reference proteome</keyword>
<dbReference type="InterPro" id="IPR017972">
    <property type="entry name" value="Cyt_P450_CS"/>
</dbReference>
<evidence type="ECO:0000256" key="4">
    <source>
        <dbReference type="PIRSR" id="PIRSR602401-1"/>
    </source>
</evidence>
<dbReference type="PRINTS" id="PR00385">
    <property type="entry name" value="P450"/>
</dbReference>
<dbReference type="SUPFAM" id="SSF48264">
    <property type="entry name" value="Cytochrome P450"/>
    <property type="match status" value="1"/>
</dbReference>
<dbReference type="AlphaFoldDB" id="A0A6A6XLI5"/>
<dbReference type="GO" id="GO:0020037">
    <property type="term" value="F:heme binding"/>
    <property type="evidence" value="ECO:0007669"/>
    <property type="project" value="InterPro"/>
</dbReference>
<dbReference type="GO" id="GO:0016705">
    <property type="term" value="F:oxidoreductase activity, acting on paired donors, with incorporation or reduction of molecular oxygen"/>
    <property type="evidence" value="ECO:0007669"/>
    <property type="project" value="InterPro"/>
</dbReference>
<evidence type="ECO:0000256" key="1">
    <source>
        <dbReference type="ARBA" id="ARBA00001971"/>
    </source>
</evidence>
<reference evidence="7" key="1">
    <citation type="journal article" date="2020" name="Stud. Mycol.">
        <title>101 Dothideomycetes genomes: a test case for predicting lifestyles and emergence of pathogens.</title>
        <authorList>
            <person name="Haridas S."/>
            <person name="Albert R."/>
            <person name="Binder M."/>
            <person name="Bloem J."/>
            <person name="Labutti K."/>
            <person name="Salamov A."/>
            <person name="Andreopoulos B."/>
            <person name="Baker S."/>
            <person name="Barry K."/>
            <person name="Bills G."/>
            <person name="Bluhm B."/>
            <person name="Cannon C."/>
            <person name="Castanera R."/>
            <person name="Culley D."/>
            <person name="Daum C."/>
            <person name="Ezra D."/>
            <person name="Gonzalez J."/>
            <person name="Henrissat B."/>
            <person name="Kuo A."/>
            <person name="Liang C."/>
            <person name="Lipzen A."/>
            <person name="Lutzoni F."/>
            <person name="Magnuson J."/>
            <person name="Mondo S."/>
            <person name="Nolan M."/>
            <person name="Ohm R."/>
            <person name="Pangilinan J."/>
            <person name="Park H.-J."/>
            <person name="Ramirez L."/>
            <person name="Alfaro M."/>
            <person name="Sun H."/>
            <person name="Tritt A."/>
            <person name="Yoshinaga Y."/>
            <person name="Zwiers L.-H."/>
            <person name="Turgeon B."/>
            <person name="Goodwin S."/>
            <person name="Spatafora J."/>
            <person name="Crous P."/>
            <person name="Grigoriev I."/>
        </authorList>
    </citation>
    <scope>NUCLEOTIDE SEQUENCE</scope>
    <source>
        <strain evidence="7">CBS 109.77</strain>
    </source>
</reference>
<evidence type="ECO:0000256" key="6">
    <source>
        <dbReference type="SAM" id="Phobius"/>
    </source>
</evidence>
<dbReference type="InterPro" id="IPR050121">
    <property type="entry name" value="Cytochrome_P450_monoxygenase"/>
</dbReference>
<feature type="transmembrane region" description="Helical" evidence="6">
    <location>
        <begin position="12"/>
        <end position="30"/>
    </location>
</feature>
<keyword evidence="6" id="KW-0472">Membrane</keyword>
<keyword evidence="4 5" id="KW-0349">Heme</keyword>
<accession>A0A6A6XLI5</accession>
<dbReference type="InterPro" id="IPR002401">
    <property type="entry name" value="Cyt_P450_E_grp-I"/>
</dbReference>
<evidence type="ECO:0000256" key="3">
    <source>
        <dbReference type="ARBA" id="ARBA00023004"/>
    </source>
</evidence>
<comment type="similarity">
    <text evidence="5">Belongs to the cytochrome P450 family.</text>
</comment>
<feature type="binding site" description="axial binding residue" evidence="4">
    <location>
        <position position="447"/>
    </location>
    <ligand>
        <name>heme</name>
        <dbReference type="ChEBI" id="CHEBI:30413"/>
    </ligand>
    <ligandPart>
        <name>Fe</name>
        <dbReference type="ChEBI" id="CHEBI:18248"/>
    </ligandPart>
</feature>
<proteinExistence type="inferred from homology"/>
<keyword evidence="5" id="KW-0560">Oxidoreductase</keyword>
<sequence>MTGKILTAQEASTIPLWWIASAALVIGWALQKIWLHIRHPLYIFPGPPLAAWSNIPYSYWFLRGRQPFVMLSLHEKYGPVVRTAPNELSFNSAAAWKDIYGFRPGHKTFIKSEFYDGSSFIDQGFHGIATSRDPVEHAGMRRYLSHAFSERAVREQEGLVAEIVDLFVDKVGAVGKSKEGVNLAHWLRMEMFDITGSLAFGQSFDAVKNGGQHPSVRFIHKALRQIAVLDTFRRFPWLGKITMTVMSGPIQKLLEDNRLHEEHCFTMIQRRLDKPDRRPDFLTRLTEDGREKEVSALQLSAHAADILQAGSDTANVTITTVFYYLLHDPALMRKLRAEIDTNFSAFSEITAQSTAKIPLIRSICLEALRIYPSLPLGLPRVVPEGGETVEGHYVPEGTIVSVNPYAASLSPKNFENPWDFKPDRWLKKEGRDIHEASQPFSMGPRACIGQNLAWMEMNTTVAKLIYMYDFELVNTNMDLHRDSSMDTMWEGPPLVVRVSERANARRHA</sequence>
<dbReference type="GO" id="GO:0004497">
    <property type="term" value="F:monooxygenase activity"/>
    <property type="evidence" value="ECO:0007669"/>
    <property type="project" value="UniProtKB-KW"/>
</dbReference>
<dbReference type="PANTHER" id="PTHR24305:SF161">
    <property type="entry name" value="P450, PUTATIVE (EUROFUNG)-RELATED"/>
    <property type="match status" value="1"/>
</dbReference>
<keyword evidence="6" id="KW-0812">Transmembrane</keyword>
<dbReference type="Gene3D" id="1.10.630.10">
    <property type="entry name" value="Cytochrome P450"/>
    <property type="match status" value="1"/>
</dbReference>
<dbReference type="Pfam" id="PF00067">
    <property type="entry name" value="p450"/>
    <property type="match status" value="1"/>
</dbReference>
<dbReference type="CDD" id="cd11058">
    <property type="entry name" value="CYP60B-like"/>
    <property type="match status" value="1"/>
</dbReference>
<dbReference type="OrthoDB" id="1470350at2759"/>
<dbReference type="EMBL" id="MU001822">
    <property type="protein sequence ID" value="KAF2796775.1"/>
    <property type="molecule type" value="Genomic_DNA"/>
</dbReference>
<dbReference type="PRINTS" id="PR00463">
    <property type="entry name" value="EP450I"/>
</dbReference>
<name>A0A6A6XLI5_9PLEO</name>
<keyword evidence="3 4" id="KW-0408">Iron</keyword>
<protein>
    <submittedName>
        <fullName evidence="7">Cytochrome P450</fullName>
    </submittedName>
</protein>
<dbReference type="PROSITE" id="PS00086">
    <property type="entry name" value="CYTOCHROME_P450"/>
    <property type="match status" value="1"/>
</dbReference>
<dbReference type="InterPro" id="IPR036396">
    <property type="entry name" value="Cyt_P450_sf"/>
</dbReference>
<dbReference type="PANTHER" id="PTHR24305">
    <property type="entry name" value="CYTOCHROME P450"/>
    <property type="match status" value="1"/>
</dbReference>
<keyword evidence="2 4" id="KW-0479">Metal-binding</keyword>
<dbReference type="InterPro" id="IPR001128">
    <property type="entry name" value="Cyt_P450"/>
</dbReference>